<dbReference type="SUPFAM" id="SSF50685">
    <property type="entry name" value="Barwin-like endoglucanases"/>
    <property type="match status" value="1"/>
</dbReference>
<accession>A0A1W2EBJ8</accession>
<keyword evidence="8" id="KW-1185">Reference proteome</keyword>
<dbReference type="Proteomes" id="UP000192656">
    <property type="component" value="Unassembled WGS sequence"/>
</dbReference>
<dbReference type="EC" id="4.2.2.n1" evidence="2"/>
<feature type="domain" description="Lytic transglycosylase MltA" evidence="6">
    <location>
        <begin position="103"/>
        <end position="261"/>
    </location>
</feature>
<dbReference type="GO" id="GO:0008933">
    <property type="term" value="F:peptidoglycan lytic transglycosylase activity"/>
    <property type="evidence" value="ECO:0007669"/>
    <property type="project" value="TreeGrafter"/>
</dbReference>
<evidence type="ECO:0000313" key="8">
    <source>
        <dbReference type="Proteomes" id="UP000192656"/>
    </source>
</evidence>
<evidence type="ECO:0000313" key="7">
    <source>
        <dbReference type="EMBL" id="SMD07071.1"/>
    </source>
</evidence>
<sequence>MLEVFKTEPDQEAIRKVAGHAAAFSAFRASAPALLEGQYATGRLGIDAGLYGDAARDALGLPDMIGETDALEFFERHFCCLSVAPLAGETRETGFVTGYYEPEVEASRVPTETFRHPLYARPSDLVAVDDVTRPAGLDKSFGYARRLSCGLMTDYPDRAAIEAGFLKGRGLEIAYVRDEVEAFFIHVQGSARLRFADGTAIRIGYAAKTGHPFTAIGRLLVKTGALTLAEADMDGIRAYLAAHPERVRPILDQNRSFIFFAERPIDDPETGPIGAANVPLAPLASIAVDRDLATFGVPYLVAAPELRLDKTPFARLMIAQDTGSAIIGAARGDIFVGSGEAAGRIAGRIRHEAQLTLLAPPALAKRLVP</sequence>
<evidence type="ECO:0000256" key="5">
    <source>
        <dbReference type="ARBA" id="ARBA00030918"/>
    </source>
</evidence>
<dbReference type="GO" id="GO:0004553">
    <property type="term" value="F:hydrolase activity, hydrolyzing O-glycosyl compounds"/>
    <property type="evidence" value="ECO:0007669"/>
    <property type="project" value="InterPro"/>
</dbReference>
<dbReference type="AlphaFoldDB" id="A0A1W2EBJ8"/>
<dbReference type="GO" id="GO:0071555">
    <property type="term" value="P:cell wall organization"/>
    <property type="evidence" value="ECO:0007669"/>
    <property type="project" value="UniProtKB-KW"/>
</dbReference>
<evidence type="ECO:0000256" key="3">
    <source>
        <dbReference type="ARBA" id="ARBA00023239"/>
    </source>
</evidence>
<dbReference type="CDD" id="cd14485">
    <property type="entry name" value="mltA_like_LT_A"/>
    <property type="match status" value="1"/>
</dbReference>
<dbReference type="PANTHER" id="PTHR30124">
    <property type="entry name" value="MEMBRANE-BOUND LYTIC MUREIN TRANSGLYCOSYLASE A"/>
    <property type="match status" value="1"/>
</dbReference>
<dbReference type="CDD" id="cd14668">
    <property type="entry name" value="mlta_B"/>
    <property type="match status" value="1"/>
</dbReference>
<dbReference type="GO" id="GO:0019867">
    <property type="term" value="C:outer membrane"/>
    <property type="evidence" value="ECO:0007669"/>
    <property type="project" value="InterPro"/>
</dbReference>
<dbReference type="PANTHER" id="PTHR30124:SF0">
    <property type="entry name" value="MEMBRANE-BOUND LYTIC MUREIN TRANSGLYCOSYLASE A"/>
    <property type="match status" value="1"/>
</dbReference>
<dbReference type="Gene3D" id="2.40.240.50">
    <property type="entry name" value="Barwin-like endoglucanases"/>
    <property type="match status" value="1"/>
</dbReference>
<keyword evidence="3" id="KW-0456">Lyase</keyword>
<dbReference type="OrthoDB" id="9783686at2"/>
<organism evidence="7 8">
    <name type="scientific">Fulvimarina manganoxydans</name>
    <dbReference type="NCBI Taxonomy" id="937218"/>
    <lineage>
        <taxon>Bacteria</taxon>
        <taxon>Pseudomonadati</taxon>
        <taxon>Pseudomonadota</taxon>
        <taxon>Alphaproteobacteria</taxon>
        <taxon>Hyphomicrobiales</taxon>
        <taxon>Aurantimonadaceae</taxon>
        <taxon>Fulvimarina</taxon>
    </lineage>
</organism>
<dbReference type="GO" id="GO:0009254">
    <property type="term" value="P:peptidoglycan turnover"/>
    <property type="evidence" value="ECO:0007669"/>
    <property type="project" value="InterPro"/>
</dbReference>
<dbReference type="STRING" id="937218.SAMN06297251_12359"/>
<dbReference type="SMART" id="SM00925">
    <property type="entry name" value="MltA"/>
    <property type="match status" value="1"/>
</dbReference>
<keyword evidence="4" id="KW-0961">Cell wall biogenesis/degradation</keyword>
<protein>
    <recommendedName>
        <fullName evidence="2">peptidoglycan lytic exotransglycosylase</fullName>
        <ecNumber evidence="2">4.2.2.n1</ecNumber>
    </recommendedName>
    <alternativeName>
        <fullName evidence="5">Murein hydrolase A</fullName>
    </alternativeName>
</protein>
<dbReference type="InterPro" id="IPR005300">
    <property type="entry name" value="MltA_B"/>
</dbReference>
<dbReference type="RefSeq" id="WP_084412110.1">
    <property type="nucleotide sequence ID" value="NZ_FWXR01000023.1"/>
</dbReference>
<dbReference type="InterPro" id="IPR010611">
    <property type="entry name" value="3D_dom"/>
</dbReference>
<gene>
    <name evidence="7" type="ORF">SAMN06297251_12359</name>
</gene>
<dbReference type="EMBL" id="FWXR01000023">
    <property type="protein sequence ID" value="SMD07071.1"/>
    <property type="molecule type" value="Genomic_DNA"/>
</dbReference>
<dbReference type="InterPro" id="IPR036908">
    <property type="entry name" value="RlpA-like_sf"/>
</dbReference>
<reference evidence="7 8" key="1">
    <citation type="submission" date="2017-04" db="EMBL/GenBank/DDBJ databases">
        <authorList>
            <person name="Afonso C.L."/>
            <person name="Miller P.J."/>
            <person name="Scott M.A."/>
            <person name="Spackman E."/>
            <person name="Goraichik I."/>
            <person name="Dimitrov K.M."/>
            <person name="Suarez D.L."/>
            <person name="Swayne D.E."/>
        </authorList>
    </citation>
    <scope>NUCLEOTIDE SEQUENCE [LARGE SCALE GENOMIC DNA]</scope>
    <source>
        <strain evidence="7 8">CGMCC 1.10972</strain>
    </source>
</reference>
<evidence type="ECO:0000259" key="6">
    <source>
        <dbReference type="SMART" id="SM00925"/>
    </source>
</evidence>
<dbReference type="Pfam" id="PF06725">
    <property type="entry name" value="3D"/>
    <property type="match status" value="1"/>
</dbReference>
<evidence type="ECO:0000256" key="4">
    <source>
        <dbReference type="ARBA" id="ARBA00023316"/>
    </source>
</evidence>
<name>A0A1W2EBJ8_9HYPH</name>
<dbReference type="Gene3D" id="2.40.40.10">
    <property type="entry name" value="RlpA-like domain"/>
    <property type="match status" value="1"/>
</dbReference>
<dbReference type="Pfam" id="PF03562">
    <property type="entry name" value="MltA"/>
    <property type="match status" value="1"/>
</dbReference>
<evidence type="ECO:0000256" key="1">
    <source>
        <dbReference type="ARBA" id="ARBA00001420"/>
    </source>
</evidence>
<dbReference type="InterPro" id="IPR026044">
    <property type="entry name" value="MltA"/>
</dbReference>
<dbReference type="PIRSF" id="PIRSF019422">
    <property type="entry name" value="MltA"/>
    <property type="match status" value="1"/>
</dbReference>
<evidence type="ECO:0000256" key="2">
    <source>
        <dbReference type="ARBA" id="ARBA00012587"/>
    </source>
</evidence>
<dbReference type="GO" id="GO:0009253">
    <property type="term" value="P:peptidoglycan catabolic process"/>
    <property type="evidence" value="ECO:0007669"/>
    <property type="project" value="TreeGrafter"/>
</dbReference>
<comment type="catalytic activity">
    <reaction evidence="1">
        <text>Exolytic cleavage of the (1-&gt;4)-beta-glycosidic linkage between N-acetylmuramic acid (MurNAc) and N-acetylglucosamine (GlcNAc) residues in peptidoglycan, from either the reducing or the non-reducing ends of the peptidoglycan chains, with concomitant formation of a 1,6-anhydrobond in the MurNAc residue.</text>
        <dbReference type="EC" id="4.2.2.n1"/>
    </reaction>
</comment>
<proteinExistence type="predicted"/>